<sequence>LVVFWIAFVILILGTILFVVLASGDVQPWAILRKPTTRRTTMMQRLSMRLESNRGSAFDIAEVARKLSKLVSSRSASLKDDDTEN</sequence>
<dbReference type="AlphaFoldDB" id="A0A0M3JGG6"/>
<feature type="transmembrane region" description="Helical" evidence="1">
    <location>
        <begin position="6"/>
        <end position="32"/>
    </location>
</feature>
<dbReference type="WBParaSite" id="ASIM_0000672101-mRNA-1">
    <property type="protein sequence ID" value="ASIM_0000672101-mRNA-1"/>
    <property type="gene ID" value="ASIM_0000672101"/>
</dbReference>
<evidence type="ECO:0000313" key="2">
    <source>
        <dbReference type="WBParaSite" id="ASIM_0000672101-mRNA-1"/>
    </source>
</evidence>
<keyword evidence="1" id="KW-0472">Membrane</keyword>
<accession>A0A0M3JGG6</accession>
<evidence type="ECO:0000256" key="1">
    <source>
        <dbReference type="SAM" id="Phobius"/>
    </source>
</evidence>
<proteinExistence type="predicted"/>
<keyword evidence="1" id="KW-0812">Transmembrane</keyword>
<name>A0A0M3JGG6_ANISI</name>
<keyword evidence="1" id="KW-1133">Transmembrane helix</keyword>
<organism evidence="2">
    <name type="scientific">Anisakis simplex</name>
    <name type="common">Herring worm</name>
    <dbReference type="NCBI Taxonomy" id="6269"/>
    <lineage>
        <taxon>Eukaryota</taxon>
        <taxon>Metazoa</taxon>
        <taxon>Ecdysozoa</taxon>
        <taxon>Nematoda</taxon>
        <taxon>Chromadorea</taxon>
        <taxon>Rhabditida</taxon>
        <taxon>Spirurina</taxon>
        <taxon>Ascaridomorpha</taxon>
        <taxon>Ascaridoidea</taxon>
        <taxon>Anisakidae</taxon>
        <taxon>Anisakis</taxon>
        <taxon>Anisakis simplex complex</taxon>
    </lineage>
</organism>
<protein>
    <submittedName>
        <fullName evidence="2">Type II secretion system F family protein</fullName>
    </submittedName>
</protein>
<reference evidence="2" key="1">
    <citation type="submission" date="2017-02" db="UniProtKB">
        <authorList>
            <consortium name="WormBaseParasite"/>
        </authorList>
    </citation>
    <scope>IDENTIFICATION</scope>
</reference>